<proteinExistence type="predicted"/>
<keyword evidence="2" id="KW-1185">Reference proteome</keyword>
<dbReference type="Proteomes" id="UP000803844">
    <property type="component" value="Unassembled WGS sequence"/>
</dbReference>
<dbReference type="AlphaFoldDB" id="A0A9P5CQZ0"/>
<dbReference type="RefSeq" id="XP_040777943.1">
    <property type="nucleotide sequence ID" value="XM_040920284.1"/>
</dbReference>
<protein>
    <submittedName>
        <fullName evidence="1">Uncharacterized protein</fullName>
    </submittedName>
</protein>
<evidence type="ECO:0000313" key="1">
    <source>
        <dbReference type="EMBL" id="KAF3766982.1"/>
    </source>
</evidence>
<sequence length="131" mass="14485">MTRNGMYCPAVAVYDTRTKPYKESVIRYCCGFWNGDCVEVDDEEKLVVVAYDVLLEVIERIVDVGTDDALLEVEANKYVEELTDVKILLLGDAAGEEEEAVVADGPAALLEELKTIVEDLPLLLDAEEEGI</sequence>
<comment type="caution">
    <text evidence="1">The sequence shown here is derived from an EMBL/GenBank/DDBJ whole genome shotgun (WGS) entry which is preliminary data.</text>
</comment>
<dbReference type="EMBL" id="MU032346">
    <property type="protein sequence ID" value="KAF3766982.1"/>
    <property type="molecule type" value="Genomic_DNA"/>
</dbReference>
<accession>A0A9P5CQZ0</accession>
<name>A0A9P5CQZ0_CRYP1</name>
<dbReference type="GeneID" id="63837413"/>
<organism evidence="1 2">
    <name type="scientific">Cryphonectria parasitica (strain ATCC 38755 / EP155)</name>
    <dbReference type="NCBI Taxonomy" id="660469"/>
    <lineage>
        <taxon>Eukaryota</taxon>
        <taxon>Fungi</taxon>
        <taxon>Dikarya</taxon>
        <taxon>Ascomycota</taxon>
        <taxon>Pezizomycotina</taxon>
        <taxon>Sordariomycetes</taxon>
        <taxon>Sordariomycetidae</taxon>
        <taxon>Diaporthales</taxon>
        <taxon>Cryphonectriaceae</taxon>
        <taxon>Cryphonectria-Endothia species complex</taxon>
        <taxon>Cryphonectria</taxon>
    </lineage>
</organism>
<gene>
    <name evidence="1" type="ORF">M406DRAFT_328093</name>
</gene>
<reference evidence="1" key="1">
    <citation type="journal article" date="2020" name="Phytopathology">
        <title>Genome sequence of the chestnut blight fungus Cryphonectria parasitica EP155: A fundamental resource for an archetypical invasive plant pathogen.</title>
        <authorList>
            <person name="Crouch J.A."/>
            <person name="Dawe A."/>
            <person name="Aerts A."/>
            <person name="Barry K."/>
            <person name="Churchill A.C.L."/>
            <person name="Grimwood J."/>
            <person name="Hillman B."/>
            <person name="Milgroom M.G."/>
            <person name="Pangilinan J."/>
            <person name="Smith M."/>
            <person name="Salamov A."/>
            <person name="Schmutz J."/>
            <person name="Yadav J."/>
            <person name="Grigoriev I.V."/>
            <person name="Nuss D."/>
        </authorList>
    </citation>
    <scope>NUCLEOTIDE SEQUENCE</scope>
    <source>
        <strain evidence="1">EP155</strain>
    </source>
</reference>
<evidence type="ECO:0000313" key="2">
    <source>
        <dbReference type="Proteomes" id="UP000803844"/>
    </source>
</evidence>